<evidence type="ECO:0000313" key="8">
    <source>
        <dbReference type="EMBL" id="KAI3940019.1"/>
    </source>
</evidence>
<keyword evidence="3 6" id="KW-0812">Transmembrane</keyword>
<dbReference type="SUPFAM" id="SSF144091">
    <property type="entry name" value="Rhomboid-like"/>
    <property type="match status" value="1"/>
</dbReference>
<evidence type="ECO:0000256" key="1">
    <source>
        <dbReference type="ARBA" id="ARBA00004141"/>
    </source>
</evidence>
<organism evidence="8 9">
    <name type="scientific">Papaver atlanticum</name>
    <dbReference type="NCBI Taxonomy" id="357466"/>
    <lineage>
        <taxon>Eukaryota</taxon>
        <taxon>Viridiplantae</taxon>
        <taxon>Streptophyta</taxon>
        <taxon>Embryophyta</taxon>
        <taxon>Tracheophyta</taxon>
        <taxon>Spermatophyta</taxon>
        <taxon>Magnoliopsida</taxon>
        <taxon>Ranunculales</taxon>
        <taxon>Papaveraceae</taxon>
        <taxon>Papaveroideae</taxon>
        <taxon>Papaver</taxon>
    </lineage>
</organism>
<comment type="similarity">
    <text evidence="2">Belongs to the peptidase S54 family.</text>
</comment>
<evidence type="ECO:0000256" key="6">
    <source>
        <dbReference type="SAM" id="Phobius"/>
    </source>
</evidence>
<keyword evidence="4 6" id="KW-1133">Transmembrane helix</keyword>
<dbReference type="GO" id="GO:0016020">
    <property type="term" value="C:membrane"/>
    <property type="evidence" value="ECO:0007669"/>
    <property type="project" value="UniProtKB-SubCell"/>
</dbReference>
<keyword evidence="5 6" id="KW-0472">Membrane</keyword>
<dbReference type="GO" id="GO:0004252">
    <property type="term" value="F:serine-type endopeptidase activity"/>
    <property type="evidence" value="ECO:0007669"/>
    <property type="project" value="InterPro"/>
</dbReference>
<evidence type="ECO:0000259" key="7">
    <source>
        <dbReference type="Pfam" id="PF01694"/>
    </source>
</evidence>
<evidence type="ECO:0000313" key="9">
    <source>
        <dbReference type="Proteomes" id="UP001202328"/>
    </source>
</evidence>
<comment type="caution">
    <text evidence="8">The sequence shown here is derived from an EMBL/GenBank/DDBJ whole genome shotgun (WGS) entry which is preliminary data.</text>
</comment>
<keyword evidence="9" id="KW-1185">Reference proteome</keyword>
<dbReference type="EMBL" id="JAJJMB010005286">
    <property type="protein sequence ID" value="KAI3940019.1"/>
    <property type="molecule type" value="Genomic_DNA"/>
</dbReference>
<dbReference type="Pfam" id="PF01694">
    <property type="entry name" value="Rhomboid"/>
    <property type="match status" value="1"/>
</dbReference>
<dbReference type="Proteomes" id="UP001202328">
    <property type="component" value="Unassembled WGS sequence"/>
</dbReference>
<evidence type="ECO:0000256" key="5">
    <source>
        <dbReference type="ARBA" id="ARBA00023136"/>
    </source>
</evidence>
<proteinExistence type="inferred from homology"/>
<gene>
    <name evidence="8" type="ORF">MKW98_029795</name>
</gene>
<reference evidence="8" key="1">
    <citation type="submission" date="2022-04" db="EMBL/GenBank/DDBJ databases">
        <title>A functionally conserved STORR gene fusion in Papaver species that diverged 16.8 million years ago.</title>
        <authorList>
            <person name="Catania T."/>
        </authorList>
    </citation>
    <scope>NUCLEOTIDE SEQUENCE</scope>
    <source>
        <strain evidence="8">S-188037</strain>
    </source>
</reference>
<comment type="subcellular location">
    <subcellularLocation>
        <location evidence="1">Membrane</location>
        <topology evidence="1">Multi-pass membrane protein</topology>
    </subcellularLocation>
</comment>
<protein>
    <recommendedName>
        <fullName evidence="7">Peptidase S54 rhomboid domain-containing protein</fullName>
    </recommendedName>
</protein>
<dbReference type="InterPro" id="IPR035952">
    <property type="entry name" value="Rhomboid-like_sf"/>
</dbReference>
<feature type="transmembrane region" description="Helical" evidence="6">
    <location>
        <begin position="40"/>
        <end position="59"/>
    </location>
</feature>
<evidence type="ECO:0000256" key="2">
    <source>
        <dbReference type="ARBA" id="ARBA00009045"/>
    </source>
</evidence>
<evidence type="ECO:0000256" key="4">
    <source>
        <dbReference type="ARBA" id="ARBA00022989"/>
    </source>
</evidence>
<sequence>MSALFVQDIPGVGSSGALFGLLGEMLSRLIRNWKIYRDKFTSLVVLCGMIGILMVEIKVSTRSLFILNRKYIAVSILDPAIEIWDLNLIQVYNIIKGAIGSNAEWALTEGEQKT</sequence>
<dbReference type="InterPro" id="IPR022764">
    <property type="entry name" value="Peptidase_S54_rhomboid_dom"/>
</dbReference>
<evidence type="ECO:0000256" key="3">
    <source>
        <dbReference type="ARBA" id="ARBA00022692"/>
    </source>
</evidence>
<name>A0AAD4T4I1_9MAGN</name>
<accession>A0AAD4T4I1</accession>
<feature type="domain" description="Peptidase S54 rhomboid" evidence="7">
    <location>
        <begin position="1"/>
        <end position="54"/>
    </location>
</feature>
<dbReference type="AlphaFoldDB" id="A0AAD4T4I1"/>